<dbReference type="FunFam" id="3.30.565.10:FF:000006">
    <property type="entry name" value="Sensor histidine kinase WalK"/>
    <property type="match status" value="1"/>
</dbReference>
<comment type="cofactor">
    <cofactor evidence="2">
        <name>a divalent metal cation</name>
        <dbReference type="ChEBI" id="CHEBI:60240"/>
    </cofactor>
</comment>
<dbReference type="SUPFAM" id="SSF47384">
    <property type="entry name" value="Homodimeric domain of signal transducing histidine kinase"/>
    <property type="match status" value="1"/>
</dbReference>
<name>A0A4R7I427_9ACTN</name>
<evidence type="ECO:0000256" key="3">
    <source>
        <dbReference type="ARBA" id="ARBA00004236"/>
    </source>
</evidence>
<evidence type="ECO:0000256" key="1">
    <source>
        <dbReference type="ARBA" id="ARBA00000085"/>
    </source>
</evidence>
<organism evidence="15 16">
    <name type="scientific">Ilumatobacter fluminis</name>
    <dbReference type="NCBI Taxonomy" id="467091"/>
    <lineage>
        <taxon>Bacteria</taxon>
        <taxon>Bacillati</taxon>
        <taxon>Actinomycetota</taxon>
        <taxon>Acidimicrobiia</taxon>
        <taxon>Acidimicrobiales</taxon>
        <taxon>Ilumatobacteraceae</taxon>
        <taxon>Ilumatobacter</taxon>
    </lineage>
</organism>
<keyword evidence="16" id="KW-1185">Reference proteome</keyword>
<dbReference type="Pfam" id="PF00672">
    <property type="entry name" value="HAMP"/>
    <property type="match status" value="1"/>
</dbReference>
<dbReference type="InterPro" id="IPR036097">
    <property type="entry name" value="HisK_dim/P_sf"/>
</dbReference>
<evidence type="ECO:0000313" key="15">
    <source>
        <dbReference type="EMBL" id="TDT18417.1"/>
    </source>
</evidence>
<dbReference type="InterPro" id="IPR003594">
    <property type="entry name" value="HATPase_dom"/>
</dbReference>
<comment type="subcellular location">
    <subcellularLocation>
        <location evidence="3">Cell membrane</location>
    </subcellularLocation>
</comment>
<dbReference type="InterPro" id="IPR036890">
    <property type="entry name" value="HATPase_C_sf"/>
</dbReference>
<dbReference type="CDD" id="cd06225">
    <property type="entry name" value="HAMP"/>
    <property type="match status" value="1"/>
</dbReference>
<protein>
    <recommendedName>
        <fullName evidence="4">histidine kinase</fullName>
        <ecNumber evidence="4">2.7.13.3</ecNumber>
    </recommendedName>
</protein>
<keyword evidence="7 12" id="KW-0812">Transmembrane</keyword>
<dbReference type="OrthoDB" id="9786919at2"/>
<dbReference type="Proteomes" id="UP000294558">
    <property type="component" value="Unassembled WGS sequence"/>
</dbReference>
<keyword evidence="8 15" id="KW-0418">Kinase</keyword>
<dbReference type="SMART" id="SM00387">
    <property type="entry name" value="HATPase_c"/>
    <property type="match status" value="1"/>
</dbReference>
<feature type="transmembrane region" description="Helical" evidence="12">
    <location>
        <begin position="152"/>
        <end position="176"/>
    </location>
</feature>
<evidence type="ECO:0000256" key="4">
    <source>
        <dbReference type="ARBA" id="ARBA00012438"/>
    </source>
</evidence>
<evidence type="ECO:0000256" key="8">
    <source>
        <dbReference type="ARBA" id="ARBA00022777"/>
    </source>
</evidence>
<dbReference type="PROSITE" id="PS50885">
    <property type="entry name" value="HAMP"/>
    <property type="match status" value="1"/>
</dbReference>
<dbReference type="Gene3D" id="1.10.287.130">
    <property type="match status" value="1"/>
</dbReference>
<evidence type="ECO:0000259" key="13">
    <source>
        <dbReference type="PROSITE" id="PS50109"/>
    </source>
</evidence>
<dbReference type="InterPro" id="IPR003660">
    <property type="entry name" value="HAMP_dom"/>
</dbReference>
<dbReference type="PANTHER" id="PTHR45436">
    <property type="entry name" value="SENSOR HISTIDINE KINASE YKOH"/>
    <property type="match status" value="1"/>
</dbReference>
<evidence type="ECO:0000256" key="7">
    <source>
        <dbReference type="ARBA" id="ARBA00022692"/>
    </source>
</evidence>
<keyword evidence="11 12" id="KW-0472">Membrane</keyword>
<dbReference type="PROSITE" id="PS50109">
    <property type="entry name" value="HIS_KIN"/>
    <property type="match status" value="1"/>
</dbReference>
<dbReference type="PANTHER" id="PTHR45436:SF5">
    <property type="entry name" value="SENSOR HISTIDINE KINASE TRCS"/>
    <property type="match status" value="1"/>
</dbReference>
<dbReference type="Gene3D" id="6.10.340.10">
    <property type="match status" value="1"/>
</dbReference>
<dbReference type="Gene3D" id="3.30.565.10">
    <property type="entry name" value="Histidine kinase-like ATPase, C-terminal domain"/>
    <property type="match status" value="1"/>
</dbReference>
<dbReference type="SUPFAM" id="SSF55874">
    <property type="entry name" value="ATPase domain of HSP90 chaperone/DNA topoisomerase II/histidine kinase"/>
    <property type="match status" value="1"/>
</dbReference>
<comment type="caution">
    <text evidence="15">The sequence shown here is derived from an EMBL/GenBank/DDBJ whole genome shotgun (WGS) entry which is preliminary data.</text>
</comment>
<evidence type="ECO:0000256" key="5">
    <source>
        <dbReference type="ARBA" id="ARBA00022553"/>
    </source>
</evidence>
<dbReference type="RefSeq" id="WP_133870638.1">
    <property type="nucleotide sequence ID" value="NZ_SOAU01000001.1"/>
</dbReference>
<dbReference type="GO" id="GO:0005509">
    <property type="term" value="F:calcium ion binding"/>
    <property type="evidence" value="ECO:0007669"/>
    <property type="project" value="UniProtKB-ARBA"/>
</dbReference>
<dbReference type="GO" id="GO:0000155">
    <property type="term" value="F:phosphorelay sensor kinase activity"/>
    <property type="evidence" value="ECO:0007669"/>
    <property type="project" value="InterPro"/>
</dbReference>
<dbReference type="InterPro" id="IPR003661">
    <property type="entry name" value="HisK_dim/P_dom"/>
</dbReference>
<dbReference type="SMART" id="SM00304">
    <property type="entry name" value="HAMP"/>
    <property type="match status" value="1"/>
</dbReference>
<evidence type="ECO:0000313" key="16">
    <source>
        <dbReference type="Proteomes" id="UP000294558"/>
    </source>
</evidence>
<dbReference type="InterPro" id="IPR005467">
    <property type="entry name" value="His_kinase_dom"/>
</dbReference>
<reference evidence="15 16" key="1">
    <citation type="submission" date="2019-03" db="EMBL/GenBank/DDBJ databases">
        <title>Sequencing the genomes of 1000 actinobacteria strains.</title>
        <authorList>
            <person name="Klenk H.-P."/>
        </authorList>
    </citation>
    <scope>NUCLEOTIDE SEQUENCE [LARGE SCALE GENOMIC DNA]</scope>
    <source>
        <strain evidence="15 16">DSM 18936</strain>
    </source>
</reference>
<evidence type="ECO:0000256" key="6">
    <source>
        <dbReference type="ARBA" id="ARBA00022679"/>
    </source>
</evidence>
<comment type="catalytic activity">
    <reaction evidence="1">
        <text>ATP + protein L-histidine = ADP + protein N-phospho-L-histidine.</text>
        <dbReference type="EC" id="2.7.13.3"/>
    </reaction>
</comment>
<proteinExistence type="predicted"/>
<dbReference type="Pfam" id="PF02518">
    <property type="entry name" value="HATPase_c"/>
    <property type="match status" value="1"/>
</dbReference>
<dbReference type="InterPro" id="IPR004358">
    <property type="entry name" value="Sig_transdc_His_kin-like_C"/>
</dbReference>
<dbReference type="InterPro" id="IPR050428">
    <property type="entry name" value="TCS_sensor_his_kinase"/>
</dbReference>
<sequence length="461" mass="49340">MTRRRAIALIFGVLFVVFVIAAAATLFVVRDRLIAAVDDDLKNSVETTATFLETTGITPEEAADLDIEFSERAIVVLDGRTPTFVVTAGTSTDPLPLPDVSASAIVARVGEPFHADAVEGDLQYRVISTELPDGSYLAVAQPLDAMQSALRALAQALFFALLLVFATLGVIFWLLLRASMRPYNAMVETAGAIADGHLERRVPTEVGDPLLDELAESLNSMLDRIETSFEEKELAEERLRQFVADASHELRTPLTSISGYSELYLSGAATEADEVQTQMTRINGEAARLGRMVDDLLALARLDERRTASRGPVDLAVIVAEAAADHRAAHPDAALVDRVGDTGVAVVDGDRDALRQIVINVLANTVHHTPAGTPVEVSVGADDGSAWVRVSDEGPGMDAETAAHVFDRFYRADKGRARARGNSGLGLSIVSAIVADHGGTIDVESAPGQGTTFTIRFTRLR</sequence>
<evidence type="ECO:0000256" key="9">
    <source>
        <dbReference type="ARBA" id="ARBA00022989"/>
    </source>
</evidence>
<dbReference type="CDD" id="cd00082">
    <property type="entry name" value="HisKA"/>
    <property type="match status" value="1"/>
</dbReference>
<dbReference type="GO" id="GO:0005886">
    <property type="term" value="C:plasma membrane"/>
    <property type="evidence" value="ECO:0007669"/>
    <property type="project" value="UniProtKB-SubCell"/>
</dbReference>
<dbReference type="Pfam" id="PF00512">
    <property type="entry name" value="HisKA"/>
    <property type="match status" value="1"/>
</dbReference>
<feature type="transmembrane region" description="Helical" evidence="12">
    <location>
        <begin position="7"/>
        <end position="29"/>
    </location>
</feature>
<accession>A0A4R7I427</accession>
<keyword evidence="10" id="KW-0902">Two-component regulatory system</keyword>
<dbReference type="EMBL" id="SOAU01000001">
    <property type="protein sequence ID" value="TDT18417.1"/>
    <property type="molecule type" value="Genomic_DNA"/>
</dbReference>
<evidence type="ECO:0000256" key="11">
    <source>
        <dbReference type="ARBA" id="ARBA00023136"/>
    </source>
</evidence>
<dbReference type="FunFam" id="1.10.287.130:FF:000001">
    <property type="entry name" value="Two-component sensor histidine kinase"/>
    <property type="match status" value="1"/>
</dbReference>
<evidence type="ECO:0000256" key="12">
    <source>
        <dbReference type="SAM" id="Phobius"/>
    </source>
</evidence>
<gene>
    <name evidence="15" type="ORF">BDK89_4037</name>
</gene>
<evidence type="ECO:0000256" key="2">
    <source>
        <dbReference type="ARBA" id="ARBA00001968"/>
    </source>
</evidence>
<keyword evidence="6" id="KW-0808">Transferase</keyword>
<dbReference type="EC" id="2.7.13.3" evidence="4"/>
<feature type="domain" description="Histidine kinase" evidence="13">
    <location>
        <begin position="245"/>
        <end position="461"/>
    </location>
</feature>
<dbReference type="PRINTS" id="PR00344">
    <property type="entry name" value="BCTRLSENSOR"/>
</dbReference>
<evidence type="ECO:0000256" key="10">
    <source>
        <dbReference type="ARBA" id="ARBA00023012"/>
    </source>
</evidence>
<dbReference type="AlphaFoldDB" id="A0A4R7I427"/>
<keyword evidence="9 12" id="KW-1133">Transmembrane helix</keyword>
<keyword evidence="5" id="KW-0597">Phosphoprotein</keyword>
<evidence type="ECO:0000259" key="14">
    <source>
        <dbReference type="PROSITE" id="PS50885"/>
    </source>
</evidence>
<dbReference type="CDD" id="cd00075">
    <property type="entry name" value="HATPase"/>
    <property type="match status" value="1"/>
</dbReference>
<dbReference type="SUPFAM" id="SSF158472">
    <property type="entry name" value="HAMP domain-like"/>
    <property type="match status" value="1"/>
</dbReference>
<feature type="domain" description="HAMP" evidence="14">
    <location>
        <begin position="177"/>
        <end position="230"/>
    </location>
</feature>
<dbReference type="SMART" id="SM00388">
    <property type="entry name" value="HisKA"/>
    <property type="match status" value="1"/>
</dbReference>